<proteinExistence type="inferred from homology"/>
<dbReference type="GO" id="GO:0005975">
    <property type="term" value="P:carbohydrate metabolic process"/>
    <property type="evidence" value="ECO:0007669"/>
    <property type="project" value="InterPro"/>
</dbReference>
<keyword evidence="3" id="KW-0808">Transferase</keyword>
<evidence type="ECO:0000256" key="4">
    <source>
        <dbReference type="ARBA" id="ARBA00023295"/>
    </source>
</evidence>
<dbReference type="GO" id="GO:0030246">
    <property type="term" value="F:carbohydrate binding"/>
    <property type="evidence" value="ECO:0007669"/>
    <property type="project" value="InterPro"/>
</dbReference>
<dbReference type="PANTHER" id="PTHR11051:SF8">
    <property type="entry name" value="PROTEIN-GLUCOSYLGALACTOSYLHYDROXYLYSINE GLUCOSIDASE"/>
    <property type="match status" value="1"/>
</dbReference>
<evidence type="ECO:0000256" key="1">
    <source>
        <dbReference type="ARBA" id="ARBA00006768"/>
    </source>
</evidence>
<dbReference type="InterPro" id="IPR005195">
    <property type="entry name" value="Glyco_hydro_65_M"/>
</dbReference>
<dbReference type="GO" id="GO:0016757">
    <property type="term" value="F:glycosyltransferase activity"/>
    <property type="evidence" value="ECO:0007669"/>
    <property type="project" value="UniProtKB-KW"/>
</dbReference>
<feature type="binding site" evidence="6">
    <location>
        <begin position="353"/>
        <end position="354"/>
    </location>
    <ligand>
        <name>substrate</name>
    </ligand>
</feature>
<dbReference type="Pfam" id="PF03633">
    <property type="entry name" value="Glyco_hydro_65C"/>
    <property type="match status" value="1"/>
</dbReference>
<dbReference type="OrthoDB" id="9816160at2"/>
<feature type="active site" description="Proton donor" evidence="5">
    <location>
        <position position="492"/>
    </location>
</feature>
<evidence type="ECO:0000313" key="10">
    <source>
        <dbReference type="EMBL" id="SOC49606.1"/>
    </source>
</evidence>
<feature type="binding site" evidence="6">
    <location>
        <begin position="613"/>
        <end position="614"/>
    </location>
    <ligand>
        <name>substrate</name>
    </ligand>
</feature>
<dbReference type="InterPro" id="IPR005196">
    <property type="entry name" value="Glyco_hydro_65_N"/>
</dbReference>
<reference evidence="11" key="1">
    <citation type="submission" date="2017-08" db="EMBL/GenBank/DDBJ databases">
        <authorList>
            <person name="Varghese N."/>
            <person name="Submissions S."/>
        </authorList>
    </citation>
    <scope>NUCLEOTIDE SEQUENCE [LARGE SCALE GENOMIC DNA]</scope>
    <source>
        <strain evidence="11">DSM 4725</strain>
    </source>
</reference>
<dbReference type="Gene3D" id="2.60.420.10">
    <property type="entry name" value="Maltose phosphorylase, domain 3"/>
    <property type="match status" value="1"/>
</dbReference>
<dbReference type="InterPro" id="IPR037018">
    <property type="entry name" value="GH65_N"/>
</dbReference>
<name>A0A285V979_9ACTN</name>
<evidence type="ECO:0000256" key="2">
    <source>
        <dbReference type="ARBA" id="ARBA00022676"/>
    </source>
</evidence>
<dbReference type="InterPro" id="IPR017045">
    <property type="entry name" value="Malt_Pase/Glycosyl_Hdrlase"/>
</dbReference>
<dbReference type="InterPro" id="IPR008928">
    <property type="entry name" value="6-hairpin_glycosidase_sf"/>
</dbReference>
<keyword evidence="11" id="KW-1185">Reference proteome</keyword>
<keyword evidence="10" id="KW-0378">Hydrolase</keyword>
<protein>
    <submittedName>
        <fullName evidence="10">Trehalose and maltose hydrolase (Possible phosphorylase)</fullName>
    </submittedName>
</protein>
<dbReference type="Pfam" id="PF03632">
    <property type="entry name" value="Glyco_hydro_65m"/>
    <property type="match status" value="1"/>
</dbReference>
<comment type="similarity">
    <text evidence="1">Belongs to the glycosyl hydrolase 65 family.</text>
</comment>
<dbReference type="Pfam" id="PF03636">
    <property type="entry name" value="Glyco_hydro_65N"/>
    <property type="match status" value="1"/>
</dbReference>
<dbReference type="GO" id="GO:0004553">
    <property type="term" value="F:hydrolase activity, hydrolyzing O-glycosyl compounds"/>
    <property type="evidence" value="ECO:0007669"/>
    <property type="project" value="TreeGrafter"/>
</dbReference>
<dbReference type="FunFam" id="1.50.10.10:FF:000053">
    <property type="entry name" value="Putative glycosyl hydrolase"/>
    <property type="match status" value="1"/>
</dbReference>
<evidence type="ECO:0000256" key="6">
    <source>
        <dbReference type="PIRSR" id="PIRSR036289-51"/>
    </source>
</evidence>
<gene>
    <name evidence="10" type="ORF">SAMN05660748_2334</name>
</gene>
<dbReference type="AlphaFoldDB" id="A0A285V979"/>
<keyword evidence="4" id="KW-0326">Glycosidase</keyword>
<evidence type="ECO:0000256" key="3">
    <source>
        <dbReference type="ARBA" id="ARBA00022679"/>
    </source>
</evidence>
<evidence type="ECO:0000259" key="7">
    <source>
        <dbReference type="Pfam" id="PF03632"/>
    </source>
</evidence>
<dbReference type="PIRSF" id="PIRSF036289">
    <property type="entry name" value="Glycosyl_hydrolase_malt_phosph"/>
    <property type="match status" value="1"/>
</dbReference>
<dbReference type="RefSeq" id="WP_097195156.1">
    <property type="nucleotide sequence ID" value="NZ_OBQI01000003.1"/>
</dbReference>
<dbReference type="InterPro" id="IPR011013">
    <property type="entry name" value="Gal_mutarotase_sf_dom"/>
</dbReference>
<evidence type="ECO:0000313" key="11">
    <source>
        <dbReference type="Proteomes" id="UP000219435"/>
    </source>
</evidence>
<feature type="domain" description="Glycoside hydrolase family 65 C-terminal" evidence="8">
    <location>
        <begin position="722"/>
        <end position="786"/>
    </location>
</feature>
<dbReference type="Proteomes" id="UP000219435">
    <property type="component" value="Unassembled WGS sequence"/>
</dbReference>
<dbReference type="SUPFAM" id="SSF48208">
    <property type="entry name" value="Six-hairpin glycosidases"/>
    <property type="match status" value="1"/>
</dbReference>
<dbReference type="SUPFAM" id="SSF74650">
    <property type="entry name" value="Galactose mutarotase-like"/>
    <property type="match status" value="1"/>
</dbReference>
<dbReference type="Gene3D" id="2.70.98.40">
    <property type="entry name" value="Glycoside hydrolase, family 65, N-terminal domain"/>
    <property type="match status" value="1"/>
</dbReference>
<dbReference type="InterPro" id="IPR005194">
    <property type="entry name" value="Glyco_hydro_65_C"/>
</dbReference>
<keyword evidence="2" id="KW-0328">Glycosyltransferase</keyword>
<feature type="domain" description="Glycoside hydrolase family 65 central catalytic" evidence="7">
    <location>
        <begin position="316"/>
        <end position="712"/>
    </location>
</feature>
<feature type="domain" description="Glycoside hydrolase family 65 N-terminal" evidence="9">
    <location>
        <begin position="8"/>
        <end position="262"/>
    </location>
</feature>
<evidence type="ECO:0000256" key="5">
    <source>
        <dbReference type="PIRSR" id="PIRSR036289-50"/>
    </source>
</evidence>
<dbReference type="EMBL" id="OBQI01000003">
    <property type="protein sequence ID" value="SOC49606.1"/>
    <property type="molecule type" value="Genomic_DNA"/>
</dbReference>
<evidence type="ECO:0000259" key="9">
    <source>
        <dbReference type="Pfam" id="PF03636"/>
    </source>
</evidence>
<dbReference type="Gene3D" id="1.50.10.10">
    <property type="match status" value="1"/>
</dbReference>
<accession>A0A285V979</accession>
<dbReference type="PANTHER" id="PTHR11051">
    <property type="entry name" value="GLYCOSYL HYDROLASE-RELATED"/>
    <property type="match status" value="1"/>
</dbReference>
<dbReference type="InterPro" id="IPR012341">
    <property type="entry name" value="6hp_glycosidase-like_sf"/>
</dbReference>
<organism evidence="10 11">
    <name type="scientific">Blastococcus aggregatus</name>
    <dbReference type="NCBI Taxonomy" id="38502"/>
    <lineage>
        <taxon>Bacteria</taxon>
        <taxon>Bacillati</taxon>
        <taxon>Actinomycetota</taxon>
        <taxon>Actinomycetes</taxon>
        <taxon>Geodermatophilales</taxon>
        <taxon>Geodermatophilaceae</taxon>
        <taxon>Blastococcus</taxon>
    </lineage>
</organism>
<evidence type="ECO:0000259" key="8">
    <source>
        <dbReference type="Pfam" id="PF03633"/>
    </source>
</evidence>
<sequence length="802" mass="90081">MTGWLLRYDGWDPAAEPLRETLCALGNGRFVTRAAAPERRAGHGSYPGTYAAGVFDRLADEIDGHRVENESIVNLPDWQSFTFRVADGPWLDLSAVAVTDYVQELDLRRGVLTRRFGIQDGEGRRTRVAQRRLVSMADPHMAALDCTLLAENWTGPLTVRSALDGRVTNDGVARYRGLDGRHLTAVDPGAGAEVLTLTAETRQSKVRIGMAARHRVLSGGTELPVVAAAVAEPGLAAVDLELAMEAGRPVTVEKLAALCTSRDPGIGEPGEAALDEIGRAGTFADVVARHELAWDHLWFRCDVEIEGSVRATLVLRLHVFHLLQTVSPHSLDLDVGIPARGLHGEAYRGHVFWDELFVLPFLNLRLPEVARSMLLYRWRRLPQARAAARATGHRGAMFPWQSGSTGREETQVLHLNLRSGRWLPDNSHLQRHIGLAIAYNTWRYYEATGDTDFLTEHGAELLLSIAAFWADVATYDAVGDRFDICGVMGPDEYHDALPDRDEPGLDDNAYTNVLAAWTLARALECLEVLPPGRRHELLDTLDIRRADLERWQHVSRKLRLPWTEDGVLLQFRGYETLEEFDWAGYREKYGDISRLDRILEAEGDSTNRYKLSKQADVLMLFHLFTADELYAVLDRLGYPHDRRTIPRTVAYYLDRTSHGSTLSKVVHSWVLARSDRRRAWEYFLEALESDIADVQGGTTGEGIHLGAMAGTVDLLERGFTGLETREDVLGFDPYLPDALRRMRFRLRYRRHTEIEVAIDHQTLTVGGTASRATVLPLRVRDKAFRLDPRGSLEIPLRRRRPD</sequence>